<dbReference type="InterPro" id="IPR036322">
    <property type="entry name" value="WD40_repeat_dom_sf"/>
</dbReference>
<feature type="repeat" description="WD" evidence="7">
    <location>
        <begin position="280"/>
        <end position="321"/>
    </location>
</feature>
<dbReference type="PROSITE" id="PS00678">
    <property type="entry name" value="WD_REPEATS_1"/>
    <property type="match status" value="1"/>
</dbReference>
<evidence type="ECO:0000256" key="1">
    <source>
        <dbReference type="ARBA" id="ARBA00006445"/>
    </source>
</evidence>
<keyword evidence="6" id="KW-0131">Cell cycle</keyword>
<sequence length="484" mass="54781">MGASSPPHSHLHGEEHPYMRLEQGKSRKECRMEEFCHPKSGDSITNEINGDRFIPNRSLMDLDQAHCLLTTTTKKVFNPNFNEVYRQKLEDKLTLDSEGRPFRMLVFRGSPKSSRRSIRHIDEMQREDIEALYYSTKQYQFRKLPNRETRILDAPNIKNDYYLNVMDWGRNNILAIALGSELYLWKSENGDVQKLLQVGANDYPTSLAWSGDAKTMAVGYINSRLQIWDAETSKLIRSLEGHNGRVAATGWNGHILTSGSEDKSIINHDVRAPNNLTSRLKLHTEEVCGLKWSSRGNTLASGGNENLIYIWEASKMSSSNFLYRFNDHCAAVKALAWCPYQSDVLASGGGTKDGCIKIWNTQKGTCINSIDTKAQASYRICSSICGLEWNRHHNEILSGHGFGTSEHRNQLCLWRYPSMTKVGDFRRHASRVLHLCQSPDGITAVSAGADETLRFWEVFGPPTVDNSRISDLDSFLSLKTSPLR</sequence>
<evidence type="ECO:0000313" key="11">
    <source>
        <dbReference type="Proteomes" id="UP001459277"/>
    </source>
</evidence>
<comment type="caution">
    <text evidence="10">The sequence shown here is derived from an EMBL/GenBank/DDBJ whole genome shotgun (WGS) entry which is preliminary data.</text>
</comment>
<keyword evidence="4" id="KW-0677">Repeat</keyword>
<evidence type="ECO:0000256" key="7">
    <source>
        <dbReference type="PROSITE-ProRule" id="PRU00221"/>
    </source>
</evidence>
<dbReference type="InterPro" id="IPR001680">
    <property type="entry name" value="WD40_rpt"/>
</dbReference>
<dbReference type="SMART" id="SM00320">
    <property type="entry name" value="WD40"/>
    <property type="match status" value="5"/>
</dbReference>
<evidence type="ECO:0000256" key="6">
    <source>
        <dbReference type="ARBA" id="ARBA00023306"/>
    </source>
</evidence>
<dbReference type="InterPro" id="IPR056150">
    <property type="entry name" value="WD40_CDC20-Fz"/>
</dbReference>
<evidence type="ECO:0000256" key="8">
    <source>
        <dbReference type="SAM" id="MobiDB-lite"/>
    </source>
</evidence>
<dbReference type="PROSITE" id="PS50082">
    <property type="entry name" value="WD_REPEATS_2"/>
    <property type="match status" value="3"/>
</dbReference>
<dbReference type="GO" id="GO:0005680">
    <property type="term" value="C:anaphase-promoting complex"/>
    <property type="evidence" value="ECO:0007669"/>
    <property type="project" value="TreeGrafter"/>
</dbReference>
<dbReference type="PANTHER" id="PTHR19918">
    <property type="entry name" value="CELL DIVISION CYCLE 20 CDC20 FIZZY -RELATED"/>
    <property type="match status" value="1"/>
</dbReference>
<dbReference type="Pfam" id="PF24807">
    <property type="entry name" value="WD40_CDC20-Fz"/>
    <property type="match status" value="1"/>
</dbReference>
<keyword evidence="11" id="KW-1185">Reference proteome</keyword>
<dbReference type="GO" id="GO:1990757">
    <property type="term" value="F:ubiquitin ligase activator activity"/>
    <property type="evidence" value="ECO:0007669"/>
    <property type="project" value="TreeGrafter"/>
</dbReference>
<keyword evidence="2 7" id="KW-0853">WD repeat</keyword>
<feature type="region of interest" description="Disordered" evidence="8">
    <location>
        <begin position="1"/>
        <end position="24"/>
    </location>
</feature>
<dbReference type="InterPro" id="IPR015943">
    <property type="entry name" value="WD40/YVTN_repeat-like_dom_sf"/>
</dbReference>
<feature type="domain" description="CDC20/Fizzy WD40" evidence="9">
    <location>
        <begin position="152"/>
        <end position="456"/>
    </location>
</feature>
<dbReference type="GO" id="GO:1905786">
    <property type="term" value="P:positive regulation of anaphase-promoting complex-dependent catabolic process"/>
    <property type="evidence" value="ECO:0007669"/>
    <property type="project" value="TreeGrafter"/>
</dbReference>
<organism evidence="10 11">
    <name type="scientific">Lithocarpus litseifolius</name>
    <dbReference type="NCBI Taxonomy" id="425828"/>
    <lineage>
        <taxon>Eukaryota</taxon>
        <taxon>Viridiplantae</taxon>
        <taxon>Streptophyta</taxon>
        <taxon>Embryophyta</taxon>
        <taxon>Tracheophyta</taxon>
        <taxon>Spermatophyta</taxon>
        <taxon>Magnoliopsida</taxon>
        <taxon>eudicotyledons</taxon>
        <taxon>Gunneridae</taxon>
        <taxon>Pentapetalae</taxon>
        <taxon>rosids</taxon>
        <taxon>fabids</taxon>
        <taxon>Fagales</taxon>
        <taxon>Fagaceae</taxon>
        <taxon>Lithocarpus</taxon>
    </lineage>
</organism>
<dbReference type="GO" id="GO:0010997">
    <property type="term" value="F:anaphase-promoting complex binding"/>
    <property type="evidence" value="ECO:0007669"/>
    <property type="project" value="InterPro"/>
</dbReference>
<evidence type="ECO:0000256" key="2">
    <source>
        <dbReference type="ARBA" id="ARBA00022574"/>
    </source>
</evidence>
<dbReference type="Proteomes" id="UP001459277">
    <property type="component" value="Unassembled WGS sequence"/>
</dbReference>
<name>A0AAW2CA61_9ROSI</name>
<dbReference type="PROSITE" id="PS50294">
    <property type="entry name" value="WD_REPEATS_REGION"/>
    <property type="match status" value="2"/>
</dbReference>
<dbReference type="AlphaFoldDB" id="A0AAW2CA61"/>
<proteinExistence type="inferred from homology"/>
<evidence type="ECO:0000256" key="5">
    <source>
        <dbReference type="ARBA" id="ARBA00022776"/>
    </source>
</evidence>
<dbReference type="InterPro" id="IPR033010">
    <property type="entry name" value="Cdc20/Fizzy"/>
</dbReference>
<reference evidence="10 11" key="1">
    <citation type="submission" date="2024-01" db="EMBL/GenBank/DDBJ databases">
        <title>A telomere-to-telomere, gap-free genome of sweet tea (Lithocarpus litseifolius).</title>
        <authorList>
            <person name="Zhou J."/>
        </authorList>
    </citation>
    <scope>NUCLEOTIDE SEQUENCE [LARGE SCALE GENOMIC DNA]</scope>
    <source>
        <strain evidence="10">Zhou-2022a</strain>
        <tissue evidence="10">Leaf</tissue>
    </source>
</reference>
<keyword evidence="5" id="KW-0498">Mitosis</keyword>
<evidence type="ECO:0000256" key="3">
    <source>
        <dbReference type="ARBA" id="ARBA00022618"/>
    </source>
</evidence>
<comment type="similarity">
    <text evidence="1">Belongs to the WD repeat CDC20/Fizzy family.</text>
</comment>
<dbReference type="InterPro" id="IPR019775">
    <property type="entry name" value="WD40_repeat_CS"/>
</dbReference>
<keyword evidence="3" id="KW-0132">Cell division</keyword>
<evidence type="ECO:0000256" key="4">
    <source>
        <dbReference type="ARBA" id="ARBA00022737"/>
    </source>
</evidence>
<feature type="repeat" description="WD" evidence="7">
    <location>
        <begin position="425"/>
        <end position="458"/>
    </location>
</feature>
<evidence type="ECO:0000259" key="9">
    <source>
        <dbReference type="Pfam" id="PF24807"/>
    </source>
</evidence>
<protein>
    <recommendedName>
        <fullName evidence="9">CDC20/Fizzy WD40 domain-containing protein</fullName>
    </recommendedName>
</protein>
<dbReference type="SUPFAM" id="SSF50978">
    <property type="entry name" value="WD40 repeat-like"/>
    <property type="match status" value="1"/>
</dbReference>
<dbReference type="GO" id="GO:0051301">
    <property type="term" value="P:cell division"/>
    <property type="evidence" value="ECO:0007669"/>
    <property type="project" value="UniProtKB-KW"/>
</dbReference>
<dbReference type="Gene3D" id="2.130.10.10">
    <property type="entry name" value="YVTN repeat-like/Quinoprotein amine dehydrogenase"/>
    <property type="match status" value="1"/>
</dbReference>
<dbReference type="EMBL" id="JAZDWU010000008">
    <property type="protein sequence ID" value="KAK9993910.1"/>
    <property type="molecule type" value="Genomic_DNA"/>
</dbReference>
<feature type="compositionally biased region" description="Basic and acidic residues" evidence="8">
    <location>
        <begin position="11"/>
        <end position="24"/>
    </location>
</feature>
<dbReference type="GO" id="GO:0031145">
    <property type="term" value="P:anaphase-promoting complex-dependent catabolic process"/>
    <property type="evidence" value="ECO:0007669"/>
    <property type="project" value="TreeGrafter"/>
</dbReference>
<evidence type="ECO:0000313" key="10">
    <source>
        <dbReference type="EMBL" id="KAK9993910.1"/>
    </source>
</evidence>
<accession>A0AAW2CA61</accession>
<feature type="repeat" description="WD" evidence="7">
    <location>
        <begin position="205"/>
        <end position="238"/>
    </location>
</feature>
<dbReference type="PANTHER" id="PTHR19918:SF43">
    <property type="entry name" value="CELL DIVISION CYCLE 20.2, COFACTOR OF APC COMPLEX-LIKE ISOFORM X2"/>
    <property type="match status" value="1"/>
</dbReference>
<gene>
    <name evidence="10" type="ORF">SO802_023613</name>
</gene>